<protein>
    <submittedName>
        <fullName evidence="5">NAD(P)/FAD-dependent oxidoreductase</fullName>
    </submittedName>
</protein>
<dbReference type="GO" id="GO:0016491">
    <property type="term" value="F:oxidoreductase activity"/>
    <property type="evidence" value="ECO:0007669"/>
    <property type="project" value="UniProtKB-KW"/>
</dbReference>
<feature type="region of interest" description="Disordered" evidence="3">
    <location>
        <begin position="218"/>
        <end position="237"/>
    </location>
</feature>
<dbReference type="PRINTS" id="PR00368">
    <property type="entry name" value="FADPNR"/>
</dbReference>
<reference evidence="5" key="1">
    <citation type="submission" date="2019-03" db="EMBL/GenBank/DDBJ databases">
        <title>Lake Tanganyika Metagenome-Assembled Genomes (MAGs).</title>
        <authorList>
            <person name="Tran P."/>
        </authorList>
    </citation>
    <scope>NUCLEOTIDE SEQUENCE</scope>
    <source>
        <strain evidence="5">M_DeepCast_400m_m2_100</strain>
    </source>
</reference>
<feature type="domain" description="FAD/NAD(P)-binding" evidence="4">
    <location>
        <begin position="6"/>
        <end position="300"/>
    </location>
</feature>
<evidence type="ECO:0000256" key="2">
    <source>
        <dbReference type="ARBA" id="ARBA00023002"/>
    </source>
</evidence>
<dbReference type="PRINTS" id="PR00469">
    <property type="entry name" value="PNDRDTASEII"/>
</dbReference>
<organism evidence="5 6">
    <name type="scientific">Eiseniibacteriota bacterium</name>
    <dbReference type="NCBI Taxonomy" id="2212470"/>
    <lineage>
        <taxon>Bacteria</taxon>
        <taxon>Candidatus Eiseniibacteriota</taxon>
    </lineage>
</organism>
<sequence>MPPGAVIVVGAGPAGCAAAVQCRRLGLGVRLIDRRGEPGGLVANAHRIENYPAAGKLSGPQLARRLAEHLAAFEVRVERATASSFTRGRAGRYALETDAGHLEGDCLIVATGTRPLSLEIPGAAEQMGERLFHEVRDLLARVPRPGAVWIVGGGEAAFDYALTLEEAGARVALLLRGPRPRACARLIAQVAGRPRIEVRARAVPAGIRRVGPRLVLSLGGRGGSGHPPPRGRGEDASAPLGEIAGDAGLVAIGRRSAADDLIGPRAAGGARAMRLRPGLFVAGDARWGALGQAGMAVGDGIAAALLAAEDALSGKRTARGR</sequence>
<dbReference type="PANTHER" id="PTHR48105">
    <property type="entry name" value="THIOREDOXIN REDUCTASE 1-RELATED-RELATED"/>
    <property type="match status" value="1"/>
</dbReference>
<dbReference type="EMBL" id="VGIY01000458">
    <property type="protein sequence ID" value="MBM3318721.1"/>
    <property type="molecule type" value="Genomic_DNA"/>
</dbReference>
<dbReference type="Gene3D" id="3.50.50.60">
    <property type="entry name" value="FAD/NAD(P)-binding domain"/>
    <property type="match status" value="2"/>
</dbReference>
<gene>
    <name evidence="5" type="ORF">FJY75_12795</name>
</gene>
<dbReference type="Proteomes" id="UP000748308">
    <property type="component" value="Unassembled WGS sequence"/>
</dbReference>
<evidence type="ECO:0000313" key="6">
    <source>
        <dbReference type="Proteomes" id="UP000748308"/>
    </source>
</evidence>
<name>A0A938BSF0_UNCEI</name>
<evidence type="ECO:0000256" key="3">
    <source>
        <dbReference type="SAM" id="MobiDB-lite"/>
    </source>
</evidence>
<dbReference type="InterPro" id="IPR050097">
    <property type="entry name" value="Ferredoxin-NADP_redctase_2"/>
</dbReference>
<keyword evidence="2" id="KW-0560">Oxidoreductase</keyword>
<dbReference type="InterPro" id="IPR036188">
    <property type="entry name" value="FAD/NAD-bd_sf"/>
</dbReference>
<dbReference type="SUPFAM" id="SSF51905">
    <property type="entry name" value="FAD/NAD(P)-binding domain"/>
    <property type="match status" value="1"/>
</dbReference>
<comment type="caution">
    <text evidence="5">The sequence shown here is derived from an EMBL/GenBank/DDBJ whole genome shotgun (WGS) entry which is preliminary data.</text>
</comment>
<evidence type="ECO:0000259" key="4">
    <source>
        <dbReference type="Pfam" id="PF07992"/>
    </source>
</evidence>
<dbReference type="Pfam" id="PF07992">
    <property type="entry name" value="Pyr_redox_2"/>
    <property type="match status" value="1"/>
</dbReference>
<dbReference type="AlphaFoldDB" id="A0A938BSF0"/>
<evidence type="ECO:0000256" key="1">
    <source>
        <dbReference type="ARBA" id="ARBA00022630"/>
    </source>
</evidence>
<dbReference type="InterPro" id="IPR023753">
    <property type="entry name" value="FAD/NAD-binding_dom"/>
</dbReference>
<keyword evidence="1" id="KW-0285">Flavoprotein</keyword>
<accession>A0A938BSF0</accession>
<proteinExistence type="predicted"/>
<evidence type="ECO:0000313" key="5">
    <source>
        <dbReference type="EMBL" id="MBM3318721.1"/>
    </source>
</evidence>